<dbReference type="InterPro" id="IPR003115">
    <property type="entry name" value="ParB_N"/>
</dbReference>
<sequence>MLSSATAISTTALLSSRGTRSLGVSVVRCSSSPTPQNGGALKAKGPVIIELPLEQIRRPLLRTRNNDPEKVKELMASIADIGLQEPVSLSLYEQNWDQCLIFLGLFAFEGDSYLGTIQMPRFRKIISVSKILNLLLLQIDVLEVEGFYYGFSGCHRYEAHQRLGLPTIRCKVRRGTKDTLRHHLR</sequence>
<evidence type="ECO:0000256" key="1">
    <source>
        <dbReference type="ARBA" id="ARBA00009609"/>
    </source>
</evidence>
<evidence type="ECO:0000259" key="9">
    <source>
        <dbReference type="SMART" id="SM00470"/>
    </source>
</evidence>
<dbReference type="CDD" id="cd16395">
    <property type="entry name" value="Srx"/>
    <property type="match status" value="1"/>
</dbReference>
<evidence type="ECO:0000256" key="2">
    <source>
        <dbReference type="ARBA" id="ARBA00013055"/>
    </source>
</evidence>
<dbReference type="Proteomes" id="UP000244005">
    <property type="component" value="Unassembled WGS sequence"/>
</dbReference>
<dbReference type="Gramene" id="Mp4g01250.1">
    <property type="protein sequence ID" value="Mp4g01250.1.cds"/>
    <property type="gene ID" value="Mp4g01250"/>
</dbReference>
<dbReference type="SUPFAM" id="SSF110849">
    <property type="entry name" value="ParB/Sulfiredoxin"/>
    <property type="match status" value="2"/>
</dbReference>
<keyword evidence="4" id="KW-0067">ATP-binding</keyword>
<keyword evidence="5" id="KW-0049">Antioxidant</keyword>
<dbReference type="GO" id="GO:0005737">
    <property type="term" value="C:cytoplasm"/>
    <property type="evidence" value="ECO:0000318"/>
    <property type="project" value="GO_Central"/>
</dbReference>
<evidence type="ECO:0000256" key="4">
    <source>
        <dbReference type="ARBA" id="ARBA00022840"/>
    </source>
</evidence>
<dbReference type="EC" id="1.8.98.2" evidence="2"/>
<keyword evidence="11" id="KW-1185">Reference proteome</keyword>
<evidence type="ECO:0000256" key="8">
    <source>
        <dbReference type="ARBA" id="ARBA00047514"/>
    </source>
</evidence>
<name>A0A2R6WQB6_MARPO</name>
<dbReference type="Gene3D" id="3.90.1530.10">
    <property type="entry name" value="Conserved hypothetical protein from pyrococcus furiosus pfu- 392566-001, ParB domain"/>
    <property type="match status" value="1"/>
</dbReference>
<dbReference type="InterPro" id="IPR036086">
    <property type="entry name" value="ParB/Sulfiredoxin_sf"/>
</dbReference>
<evidence type="ECO:0000256" key="3">
    <source>
        <dbReference type="ARBA" id="ARBA00022741"/>
    </source>
</evidence>
<dbReference type="PANTHER" id="PTHR21348">
    <property type="match status" value="1"/>
</dbReference>
<dbReference type="PANTHER" id="PTHR21348:SF2">
    <property type="entry name" value="SULFIREDOXIN-1"/>
    <property type="match status" value="1"/>
</dbReference>
<dbReference type="Pfam" id="PF02195">
    <property type="entry name" value="ParB_N"/>
    <property type="match status" value="1"/>
</dbReference>
<comment type="similarity">
    <text evidence="1">Belongs to the sulfiredoxin family.</text>
</comment>
<evidence type="ECO:0000256" key="7">
    <source>
        <dbReference type="ARBA" id="ARBA00023157"/>
    </source>
</evidence>
<dbReference type="SMART" id="SM00470">
    <property type="entry name" value="ParB"/>
    <property type="match status" value="1"/>
</dbReference>
<dbReference type="OrthoDB" id="10023328at2759"/>
<comment type="catalytic activity">
    <reaction evidence="8">
        <text>S-hydroxy-S-oxy-L-cysteinyl-[peroxiredoxin] + [protein]-dithiol + ATP = S-hydroxy-L-cysteinyl-[peroxiredoxin] + [protein]-disulfide + ADP + phosphate</text>
        <dbReference type="Rhea" id="RHEA:17545"/>
        <dbReference type="Rhea" id="RHEA-COMP:10593"/>
        <dbReference type="Rhea" id="RHEA-COMP:10594"/>
        <dbReference type="Rhea" id="RHEA-COMP:13681"/>
        <dbReference type="Rhea" id="RHEA-COMP:17976"/>
        <dbReference type="ChEBI" id="CHEBI:29950"/>
        <dbReference type="ChEBI" id="CHEBI:30616"/>
        <dbReference type="ChEBI" id="CHEBI:43474"/>
        <dbReference type="ChEBI" id="CHEBI:50058"/>
        <dbReference type="ChEBI" id="CHEBI:61973"/>
        <dbReference type="ChEBI" id="CHEBI:61974"/>
        <dbReference type="ChEBI" id="CHEBI:456216"/>
        <dbReference type="EC" id="1.8.98.2"/>
    </reaction>
</comment>
<dbReference type="EMBL" id="KZ772738">
    <property type="protein sequence ID" value="PTQ36058.1"/>
    <property type="molecule type" value="Genomic_DNA"/>
</dbReference>
<keyword evidence="3" id="KW-0547">Nucleotide-binding</keyword>
<keyword evidence="7" id="KW-1015">Disulfide bond</keyword>
<dbReference type="GO" id="GO:0032542">
    <property type="term" value="F:sulfiredoxin activity"/>
    <property type="evidence" value="ECO:0000318"/>
    <property type="project" value="GO_Central"/>
</dbReference>
<evidence type="ECO:0000313" key="11">
    <source>
        <dbReference type="Proteomes" id="UP000244005"/>
    </source>
</evidence>
<accession>A0A2R6WQB6</accession>
<proteinExistence type="inferred from homology"/>
<organism evidence="10 11">
    <name type="scientific">Marchantia polymorpha</name>
    <name type="common">Common liverwort</name>
    <name type="synonym">Marchantia aquatica</name>
    <dbReference type="NCBI Taxonomy" id="3197"/>
    <lineage>
        <taxon>Eukaryota</taxon>
        <taxon>Viridiplantae</taxon>
        <taxon>Streptophyta</taxon>
        <taxon>Embryophyta</taxon>
        <taxon>Marchantiophyta</taxon>
        <taxon>Marchantiopsida</taxon>
        <taxon>Marchantiidae</taxon>
        <taxon>Marchantiales</taxon>
        <taxon>Marchantiaceae</taxon>
        <taxon>Marchantia</taxon>
    </lineage>
</organism>
<reference evidence="11" key="1">
    <citation type="journal article" date="2017" name="Cell">
        <title>Insights into land plant evolution garnered from the Marchantia polymorpha genome.</title>
        <authorList>
            <person name="Bowman J.L."/>
            <person name="Kohchi T."/>
            <person name="Yamato K.T."/>
            <person name="Jenkins J."/>
            <person name="Shu S."/>
            <person name="Ishizaki K."/>
            <person name="Yamaoka S."/>
            <person name="Nishihama R."/>
            <person name="Nakamura Y."/>
            <person name="Berger F."/>
            <person name="Adam C."/>
            <person name="Aki S.S."/>
            <person name="Althoff F."/>
            <person name="Araki T."/>
            <person name="Arteaga-Vazquez M.A."/>
            <person name="Balasubrmanian S."/>
            <person name="Barry K."/>
            <person name="Bauer D."/>
            <person name="Boehm C.R."/>
            <person name="Briginshaw L."/>
            <person name="Caballero-Perez J."/>
            <person name="Catarino B."/>
            <person name="Chen F."/>
            <person name="Chiyoda S."/>
            <person name="Chovatia M."/>
            <person name="Davies K.M."/>
            <person name="Delmans M."/>
            <person name="Demura T."/>
            <person name="Dierschke T."/>
            <person name="Dolan L."/>
            <person name="Dorantes-Acosta A.E."/>
            <person name="Eklund D.M."/>
            <person name="Florent S.N."/>
            <person name="Flores-Sandoval E."/>
            <person name="Fujiyama A."/>
            <person name="Fukuzawa H."/>
            <person name="Galik B."/>
            <person name="Grimanelli D."/>
            <person name="Grimwood J."/>
            <person name="Grossniklaus U."/>
            <person name="Hamada T."/>
            <person name="Haseloff J."/>
            <person name="Hetherington A.J."/>
            <person name="Higo A."/>
            <person name="Hirakawa Y."/>
            <person name="Hundley H.N."/>
            <person name="Ikeda Y."/>
            <person name="Inoue K."/>
            <person name="Inoue S.I."/>
            <person name="Ishida S."/>
            <person name="Jia Q."/>
            <person name="Kakita M."/>
            <person name="Kanazawa T."/>
            <person name="Kawai Y."/>
            <person name="Kawashima T."/>
            <person name="Kennedy M."/>
            <person name="Kinose K."/>
            <person name="Kinoshita T."/>
            <person name="Kohara Y."/>
            <person name="Koide E."/>
            <person name="Komatsu K."/>
            <person name="Kopischke S."/>
            <person name="Kubo M."/>
            <person name="Kyozuka J."/>
            <person name="Lagercrantz U."/>
            <person name="Lin S.S."/>
            <person name="Lindquist E."/>
            <person name="Lipzen A.M."/>
            <person name="Lu C.W."/>
            <person name="De Luna E."/>
            <person name="Martienssen R.A."/>
            <person name="Minamino N."/>
            <person name="Mizutani M."/>
            <person name="Mizutani M."/>
            <person name="Mochizuki N."/>
            <person name="Monte I."/>
            <person name="Mosher R."/>
            <person name="Nagasaki H."/>
            <person name="Nakagami H."/>
            <person name="Naramoto S."/>
            <person name="Nishitani K."/>
            <person name="Ohtani M."/>
            <person name="Okamoto T."/>
            <person name="Okumura M."/>
            <person name="Phillips J."/>
            <person name="Pollak B."/>
            <person name="Reinders A."/>
            <person name="Rovekamp M."/>
            <person name="Sano R."/>
            <person name="Sawa S."/>
            <person name="Schmid M.W."/>
            <person name="Shirakawa M."/>
            <person name="Solano R."/>
            <person name="Spunde A."/>
            <person name="Suetsugu N."/>
            <person name="Sugano S."/>
            <person name="Sugiyama A."/>
            <person name="Sun R."/>
            <person name="Suzuki Y."/>
            <person name="Takenaka M."/>
            <person name="Takezawa D."/>
            <person name="Tomogane H."/>
            <person name="Tsuzuki M."/>
            <person name="Ueda T."/>
            <person name="Umeda M."/>
            <person name="Ward J.M."/>
            <person name="Watanabe Y."/>
            <person name="Yazaki K."/>
            <person name="Yokoyama R."/>
            <person name="Yoshitake Y."/>
            <person name="Yotsui I."/>
            <person name="Zachgo S."/>
            <person name="Schmutz J."/>
        </authorList>
    </citation>
    <scope>NUCLEOTIDE SEQUENCE [LARGE SCALE GENOMIC DNA]</scope>
    <source>
        <strain evidence="11">Tak-1</strain>
    </source>
</reference>
<feature type="domain" description="ParB-like N-terminal" evidence="9">
    <location>
        <begin position="49"/>
        <end position="184"/>
    </location>
</feature>
<dbReference type="InterPro" id="IPR016692">
    <property type="entry name" value="Sulfiredoxin"/>
</dbReference>
<evidence type="ECO:0000256" key="5">
    <source>
        <dbReference type="ARBA" id="ARBA00022862"/>
    </source>
</evidence>
<gene>
    <name evidence="10" type="ORF">MARPO_0066s0018</name>
</gene>
<dbReference type="GO" id="GO:0005524">
    <property type="term" value="F:ATP binding"/>
    <property type="evidence" value="ECO:0007669"/>
    <property type="project" value="UniProtKB-KW"/>
</dbReference>
<evidence type="ECO:0000256" key="6">
    <source>
        <dbReference type="ARBA" id="ARBA00023002"/>
    </source>
</evidence>
<keyword evidence="6" id="KW-0560">Oxidoreductase</keyword>
<dbReference type="AlphaFoldDB" id="A0A2R6WQB6"/>
<protein>
    <recommendedName>
        <fullName evidence="2">sulfiredoxin</fullName>
        <ecNumber evidence="2">1.8.98.2</ecNumber>
    </recommendedName>
</protein>
<evidence type="ECO:0000313" key="10">
    <source>
        <dbReference type="EMBL" id="PTQ36058.1"/>
    </source>
</evidence>
<dbReference type="GO" id="GO:0034599">
    <property type="term" value="P:cellular response to oxidative stress"/>
    <property type="evidence" value="ECO:0000318"/>
    <property type="project" value="GO_Central"/>
</dbReference>